<reference evidence="1 2" key="1">
    <citation type="journal article" date="2012" name="Arch. Virol.">
        <title>Genomic analysis of bacteriophage ESP2949-1, which is virulent for Cronobacter sakazakii.</title>
        <authorList>
            <person name="Lee Y.D."/>
            <person name="Kim J.Y."/>
            <person name="Park J.H."/>
            <person name="Chang H."/>
        </authorList>
    </citation>
    <scope>NUCLEOTIDE SEQUENCE [LARGE SCALE GENOMIC DNA]</scope>
</reference>
<dbReference type="GeneID" id="14011092"/>
<dbReference type="EMBL" id="JF912400">
    <property type="protein sequence ID" value="AEM24799.1"/>
    <property type="molecule type" value="Genomic_DNA"/>
</dbReference>
<sequence length="137" mass="15875">MSKSFYAKCTSENENSRYEYGRLYRIVEGRDGKLSICIGRDKYSASVNDAGLIFDYEYPSARFTEIKTRTIKCVQVKHHIPGKKSFTEGKRYRIEKGRALGSVGGIVFDNDGYPWNLYRDELGFSCADTYYFEAKYF</sequence>
<organism evidence="1 2">
    <name type="scientific">Cronobacter phage ESP2949-1</name>
    <dbReference type="NCBI Taxonomy" id="2920894"/>
    <lineage>
        <taxon>Viruses</taxon>
        <taxon>Duplodnaviria</taxon>
        <taxon>Heunggongvirae</taxon>
        <taxon>Uroviricota</taxon>
        <taxon>Caudoviricetes</taxon>
        <taxon>Drexlerviridae</taxon>
        <taxon>Kyungwonvirus</taxon>
        <taxon>Kyungwonvirus Esp29491</taxon>
    </lineage>
</organism>
<keyword evidence="2" id="KW-1185">Reference proteome</keyword>
<dbReference type="Proteomes" id="UP000007327">
    <property type="component" value="Segment"/>
</dbReference>
<accession>G1CSS5</accession>
<dbReference type="RefSeq" id="YP_007005407.1">
    <property type="nucleotide sequence ID" value="NC_019509.1"/>
</dbReference>
<dbReference type="KEGG" id="vg:14011092"/>
<evidence type="ECO:0000313" key="1">
    <source>
        <dbReference type="EMBL" id="AEM24799.1"/>
    </source>
</evidence>
<evidence type="ECO:0000313" key="2">
    <source>
        <dbReference type="Proteomes" id="UP000007327"/>
    </source>
</evidence>
<proteinExistence type="predicted"/>
<name>G1CSS5_9CAUD</name>
<protein>
    <submittedName>
        <fullName evidence="1">Uncharacterized protein</fullName>
    </submittedName>
</protein>
<dbReference type="OrthoDB" id="11942at10239"/>